<sequence>MSINFEEIESIVVETDEKNSIPIATITADTVKPEQGYRVRIKPKIKN</sequence>
<accession>A0AAD1JX96</accession>
<proteinExistence type="predicted"/>
<evidence type="ECO:0000313" key="2">
    <source>
        <dbReference type="Proteomes" id="UP000595253"/>
    </source>
</evidence>
<name>A0AAD1JX96_LACLC</name>
<dbReference type="AlphaFoldDB" id="A0AAD1JX96"/>
<protein>
    <submittedName>
        <fullName evidence="1">Uncharacterized protein</fullName>
    </submittedName>
</protein>
<dbReference type="Proteomes" id="UP000595253">
    <property type="component" value="Chromosome"/>
</dbReference>
<dbReference type="RefSeq" id="WP_164717652.1">
    <property type="nucleotide sequence ID" value="NZ_AP018499.1"/>
</dbReference>
<reference evidence="1 2" key="1">
    <citation type="submission" date="2020-12" db="EMBL/GenBank/DDBJ databases">
        <title>Complete genome sequence of lactococcus lactis subsp. cremoris strain EPSC and strain G3-2.</title>
        <authorList>
            <person name="Kita K."/>
            <person name="Ishikawa S."/>
        </authorList>
    </citation>
    <scope>NUCLEOTIDE SEQUENCE [LARGE SCALE GENOMIC DNA]</scope>
    <source>
        <strain evidence="1 2">EPSC</strain>
    </source>
</reference>
<evidence type="ECO:0000313" key="1">
    <source>
        <dbReference type="EMBL" id="BCO05167.1"/>
    </source>
</evidence>
<gene>
    <name evidence="1" type="ORF">LLC_04070</name>
</gene>
<dbReference type="EMBL" id="AP024222">
    <property type="protein sequence ID" value="BCO05167.1"/>
    <property type="molecule type" value="Genomic_DNA"/>
</dbReference>
<organism evidence="1 2">
    <name type="scientific">Lactococcus lactis subsp. cremoris</name>
    <name type="common">Streptococcus cremoris</name>
    <dbReference type="NCBI Taxonomy" id="1359"/>
    <lineage>
        <taxon>Bacteria</taxon>
        <taxon>Bacillati</taxon>
        <taxon>Bacillota</taxon>
        <taxon>Bacilli</taxon>
        <taxon>Lactobacillales</taxon>
        <taxon>Streptococcaceae</taxon>
        <taxon>Lactococcus</taxon>
    </lineage>
</organism>